<evidence type="ECO:0000256" key="4">
    <source>
        <dbReference type="ARBA" id="ARBA00022989"/>
    </source>
</evidence>
<feature type="transmembrane region" description="Helical" evidence="6">
    <location>
        <begin position="12"/>
        <end position="29"/>
    </location>
</feature>
<dbReference type="InterPro" id="IPR050833">
    <property type="entry name" value="Poly_Biosynth_Transport"/>
</dbReference>
<feature type="transmembrane region" description="Helical" evidence="6">
    <location>
        <begin position="221"/>
        <end position="238"/>
    </location>
</feature>
<evidence type="ECO:0000256" key="1">
    <source>
        <dbReference type="ARBA" id="ARBA00004651"/>
    </source>
</evidence>
<feature type="transmembrane region" description="Helical" evidence="6">
    <location>
        <begin position="370"/>
        <end position="390"/>
    </location>
</feature>
<feature type="transmembrane region" description="Helical" evidence="6">
    <location>
        <begin position="451"/>
        <end position="473"/>
    </location>
</feature>
<dbReference type="PANTHER" id="PTHR30250:SF11">
    <property type="entry name" value="O-ANTIGEN TRANSPORTER-RELATED"/>
    <property type="match status" value="1"/>
</dbReference>
<keyword evidence="2" id="KW-1003">Cell membrane</keyword>
<feature type="transmembrane region" description="Helical" evidence="6">
    <location>
        <begin position="337"/>
        <end position="358"/>
    </location>
</feature>
<dbReference type="EMBL" id="RBKU01000001">
    <property type="protein sequence ID" value="RKR80848.1"/>
    <property type="molecule type" value="Genomic_DNA"/>
</dbReference>
<evidence type="ECO:0000256" key="5">
    <source>
        <dbReference type="ARBA" id="ARBA00023136"/>
    </source>
</evidence>
<keyword evidence="4 6" id="KW-1133">Transmembrane helix</keyword>
<evidence type="ECO:0000256" key="2">
    <source>
        <dbReference type="ARBA" id="ARBA00022475"/>
    </source>
</evidence>
<feature type="transmembrane region" description="Helical" evidence="6">
    <location>
        <begin position="427"/>
        <end position="445"/>
    </location>
</feature>
<organism evidence="7 8">
    <name type="scientific">Mucilaginibacter gracilis</name>
    <dbReference type="NCBI Taxonomy" id="423350"/>
    <lineage>
        <taxon>Bacteria</taxon>
        <taxon>Pseudomonadati</taxon>
        <taxon>Bacteroidota</taxon>
        <taxon>Sphingobacteriia</taxon>
        <taxon>Sphingobacteriales</taxon>
        <taxon>Sphingobacteriaceae</taxon>
        <taxon>Mucilaginibacter</taxon>
    </lineage>
</organism>
<feature type="transmembrane region" description="Helical" evidence="6">
    <location>
        <begin position="180"/>
        <end position="200"/>
    </location>
</feature>
<feature type="transmembrane region" description="Helical" evidence="6">
    <location>
        <begin position="156"/>
        <end position="174"/>
    </location>
</feature>
<dbReference type="Proteomes" id="UP000268007">
    <property type="component" value="Unassembled WGS sequence"/>
</dbReference>
<evidence type="ECO:0000256" key="3">
    <source>
        <dbReference type="ARBA" id="ARBA00022692"/>
    </source>
</evidence>
<proteinExistence type="predicted"/>
<dbReference type="PANTHER" id="PTHR30250">
    <property type="entry name" value="PST FAMILY PREDICTED COLANIC ACID TRANSPORTER"/>
    <property type="match status" value="1"/>
</dbReference>
<reference evidence="7 8" key="1">
    <citation type="submission" date="2018-10" db="EMBL/GenBank/DDBJ databases">
        <title>Genomic Encyclopedia of Archaeal and Bacterial Type Strains, Phase II (KMG-II): from individual species to whole genera.</title>
        <authorList>
            <person name="Goeker M."/>
        </authorList>
    </citation>
    <scope>NUCLEOTIDE SEQUENCE [LARGE SCALE GENOMIC DNA]</scope>
    <source>
        <strain evidence="7 8">DSM 18602</strain>
    </source>
</reference>
<dbReference type="OrthoDB" id="88014at2"/>
<gene>
    <name evidence="7" type="ORF">BDD43_0984</name>
</gene>
<protein>
    <submittedName>
        <fullName evidence="7">O-antigen/teichoic acid export membrane protein</fullName>
    </submittedName>
</protein>
<dbReference type="GO" id="GO:0005886">
    <property type="term" value="C:plasma membrane"/>
    <property type="evidence" value="ECO:0007669"/>
    <property type="project" value="UniProtKB-SubCell"/>
</dbReference>
<evidence type="ECO:0000313" key="8">
    <source>
        <dbReference type="Proteomes" id="UP000268007"/>
    </source>
</evidence>
<feature type="transmembrane region" description="Helical" evidence="6">
    <location>
        <begin position="304"/>
        <end position="325"/>
    </location>
</feature>
<feature type="transmembrane region" description="Helical" evidence="6">
    <location>
        <begin position="41"/>
        <end position="60"/>
    </location>
</feature>
<dbReference type="RefSeq" id="WP_121196675.1">
    <property type="nucleotide sequence ID" value="NZ_RBKU01000001.1"/>
</dbReference>
<evidence type="ECO:0000256" key="6">
    <source>
        <dbReference type="SAM" id="Phobius"/>
    </source>
</evidence>
<keyword evidence="5 6" id="KW-0472">Membrane</keyword>
<feature type="transmembrane region" description="Helical" evidence="6">
    <location>
        <begin position="81"/>
        <end position="102"/>
    </location>
</feature>
<feature type="transmembrane region" description="Helical" evidence="6">
    <location>
        <begin position="258"/>
        <end position="283"/>
    </location>
</feature>
<feature type="transmembrane region" description="Helical" evidence="6">
    <location>
        <begin position="122"/>
        <end position="144"/>
    </location>
</feature>
<keyword evidence="3 6" id="KW-0812">Transmembrane</keyword>
<comment type="subcellular location">
    <subcellularLocation>
        <location evidence="1">Cell membrane</location>
        <topology evidence="1">Multi-pass membrane protein</topology>
    </subcellularLocation>
</comment>
<name>A0A495IXQ3_9SPHI</name>
<sequence>MGIIQQQTIKGTIYSYLGVLIGVISINVLQPHALTTEQVGLTGMLLTSSALFAKFATLGFSGTSRYFPYFRDNEAKHNGYLFLYSAVSFVGILIFIGIAYYFKDDIISAKSQKGTLFNQYYWYLIPLIIFSVYFDVFDLYARVLYNAISGRILREFTKRLFILMAILLVYFKFISFGVFMVLWLLANIVPTVILAGRLVINKEFFFSPNLKFLDKDMRRKLTSISLLGILTGSSPLIVDNIDKYVINQKFGLGETGVYTIAVYFATVIALPARSLYSIATTVISESFKSGDFKNIKMVYEKSCINQLIASLFLLVAIWANVNNIFSFLPASYLTGKYVVLYIGIGYLIDSATGINGVILNASKYYKYDGYFYLLLIGVTVGGNLLLIPLLGIAGAAVAAGISLLSFNLFRYIFIYKVFKMQPFTIKNLYALFVGIAVYFLSVYLIPQGKNYIIDSIIRTSFITLLYWTIIYYLKVSDDINLLLRGYIIKLKNKA</sequence>
<evidence type="ECO:0000313" key="7">
    <source>
        <dbReference type="EMBL" id="RKR80848.1"/>
    </source>
</evidence>
<comment type="caution">
    <text evidence="7">The sequence shown here is derived from an EMBL/GenBank/DDBJ whole genome shotgun (WGS) entry which is preliminary data.</text>
</comment>
<dbReference type="AlphaFoldDB" id="A0A495IXQ3"/>
<feature type="transmembrane region" description="Helical" evidence="6">
    <location>
        <begin position="396"/>
        <end position="415"/>
    </location>
</feature>
<keyword evidence="8" id="KW-1185">Reference proteome</keyword>
<accession>A0A495IXQ3</accession>